<evidence type="ECO:0000256" key="6">
    <source>
        <dbReference type="ARBA" id="ARBA00022840"/>
    </source>
</evidence>
<keyword evidence="3" id="KW-1003">Cell membrane</keyword>
<sequence>MAARLLPLAALALAAALLLWPGLPGFWAVLAGYIGIASLTVLGLVVLSGIGGLISFGQAMFVGIGAYTTAILTTEYGVSPWLTLPLSVLAAGLLAWGVGAITLRLRGHYLAVATIAWNVSFFYLIGNLDLFHRYDGISGIPPVPLLGFPLIEARHFALLVLLFLAAAMLLTRNLLRSRAGRTIRALRGGAMAAESCGVNTLNARILAFVYAGLLAGLAGWLYAHFQRTVNPSPFGLNTSIDYLLMAVAGGVQHIGGAVLGAAIVTLLRDQLQTLLPALIGAQGSFETIVFGALLILLLQFAPDGLWPRFARLFRLAPRKAPTPAPIPTLAPPEAGPLPVRQQPRRGEEVLRAEGLRKVFGGLVAVNDVGFALRAGEITGLIGPNGAGKSTTFNLLTGVLAATGGRVAFLGREIGGLPARGVARLGIARTFQHVKLVHGMTVLDNVALGVHLRGSAGALRGALALDGAEEARIFAEARRQIERVGLGAVAHLVANELSLGQQRLVEIARALCLDPVVLLLDEPAAGLRHMEKDALARLLDGLRDEGMTILLVEHDMDFVMNLTDRLVVMSFGAELAQGRPREIQDNPAVIDAYLGSAA</sequence>
<evidence type="ECO:0000256" key="9">
    <source>
        <dbReference type="SAM" id="Phobius"/>
    </source>
</evidence>
<dbReference type="InterPro" id="IPR003593">
    <property type="entry name" value="AAA+_ATPase"/>
</dbReference>
<dbReference type="PANTHER" id="PTHR45772">
    <property type="entry name" value="CONSERVED COMPONENT OF ABC TRANSPORTER FOR NATURAL AMINO ACIDS-RELATED"/>
    <property type="match status" value="1"/>
</dbReference>
<dbReference type="RefSeq" id="WP_314285521.1">
    <property type="nucleotide sequence ID" value="NZ_JAVVDO010000078.1"/>
</dbReference>
<keyword evidence="4 9" id="KW-0812">Transmembrane</keyword>
<evidence type="ECO:0000259" key="10">
    <source>
        <dbReference type="PROSITE" id="PS50893"/>
    </source>
</evidence>
<feature type="transmembrane region" description="Helical" evidence="9">
    <location>
        <begin position="84"/>
        <end position="102"/>
    </location>
</feature>
<comment type="subcellular location">
    <subcellularLocation>
        <location evidence="1">Cell membrane</location>
        <topology evidence="1">Multi-pass membrane protein</topology>
    </subcellularLocation>
</comment>
<keyword evidence="2" id="KW-0813">Transport</keyword>
<feature type="domain" description="ABC transporter" evidence="10">
    <location>
        <begin position="350"/>
        <end position="595"/>
    </location>
</feature>
<dbReference type="InterPro" id="IPR003439">
    <property type="entry name" value="ABC_transporter-like_ATP-bd"/>
</dbReference>
<dbReference type="Pfam" id="PF02653">
    <property type="entry name" value="BPD_transp_2"/>
    <property type="match status" value="1"/>
</dbReference>
<keyword evidence="8 9" id="KW-0472">Membrane</keyword>
<accession>A0ABU3MLC6</accession>
<evidence type="ECO:0000256" key="3">
    <source>
        <dbReference type="ARBA" id="ARBA00022475"/>
    </source>
</evidence>
<protein>
    <submittedName>
        <fullName evidence="11">Branched-chain amino acid ABC transporter ATP-binding protein/permease</fullName>
    </submittedName>
</protein>
<dbReference type="InterPro" id="IPR027417">
    <property type="entry name" value="P-loop_NTPase"/>
</dbReference>
<dbReference type="EMBL" id="JAVVDO010000078">
    <property type="protein sequence ID" value="MDT8333816.1"/>
    <property type="molecule type" value="Genomic_DNA"/>
</dbReference>
<evidence type="ECO:0000256" key="1">
    <source>
        <dbReference type="ARBA" id="ARBA00004651"/>
    </source>
</evidence>
<dbReference type="InterPro" id="IPR043428">
    <property type="entry name" value="LivM-like"/>
</dbReference>
<feature type="transmembrane region" description="Helical" evidence="9">
    <location>
        <begin position="274"/>
        <end position="298"/>
    </location>
</feature>
<dbReference type="InterPro" id="IPR001851">
    <property type="entry name" value="ABC_transp_permease"/>
</dbReference>
<dbReference type="Proteomes" id="UP001258945">
    <property type="component" value="Unassembled WGS sequence"/>
</dbReference>
<evidence type="ECO:0000313" key="11">
    <source>
        <dbReference type="EMBL" id="MDT8333816.1"/>
    </source>
</evidence>
<dbReference type="PROSITE" id="PS00211">
    <property type="entry name" value="ABC_TRANSPORTER_1"/>
    <property type="match status" value="1"/>
</dbReference>
<keyword evidence="12" id="KW-1185">Reference proteome</keyword>
<dbReference type="Gene3D" id="3.40.50.300">
    <property type="entry name" value="P-loop containing nucleotide triphosphate hydrolases"/>
    <property type="match status" value="1"/>
</dbReference>
<comment type="caution">
    <text evidence="11">The sequence shown here is derived from an EMBL/GenBank/DDBJ whole genome shotgun (WGS) entry which is preliminary data.</text>
</comment>
<dbReference type="PROSITE" id="PS50893">
    <property type="entry name" value="ABC_TRANSPORTER_2"/>
    <property type="match status" value="1"/>
</dbReference>
<dbReference type="Pfam" id="PF12399">
    <property type="entry name" value="BCA_ABC_TP_C"/>
    <property type="match status" value="1"/>
</dbReference>
<dbReference type="Pfam" id="PF00005">
    <property type="entry name" value="ABC_tran"/>
    <property type="match status" value="1"/>
</dbReference>
<dbReference type="CDD" id="cd06581">
    <property type="entry name" value="TM_PBP1_LivM_like"/>
    <property type="match status" value="1"/>
</dbReference>
<dbReference type="InterPro" id="IPR017871">
    <property type="entry name" value="ABC_transporter-like_CS"/>
</dbReference>
<keyword evidence="5" id="KW-0547">Nucleotide-binding</keyword>
<dbReference type="SUPFAM" id="SSF52540">
    <property type="entry name" value="P-loop containing nucleoside triphosphate hydrolases"/>
    <property type="match status" value="1"/>
</dbReference>
<dbReference type="InterPro" id="IPR032823">
    <property type="entry name" value="BCA_ABC_TP_C"/>
</dbReference>
<feature type="transmembrane region" description="Helical" evidence="9">
    <location>
        <begin position="26"/>
        <end position="47"/>
    </location>
</feature>
<feature type="transmembrane region" description="Helical" evidence="9">
    <location>
        <begin position="205"/>
        <end position="223"/>
    </location>
</feature>
<dbReference type="PANTHER" id="PTHR45772:SF2">
    <property type="entry name" value="ABC TRANSPORTER ATP-BINDING PROTEIN"/>
    <property type="match status" value="1"/>
</dbReference>
<proteinExistence type="predicted"/>
<keyword evidence="6 11" id="KW-0067">ATP-binding</keyword>
<feature type="transmembrane region" description="Helical" evidence="9">
    <location>
        <begin position="156"/>
        <end position="175"/>
    </location>
</feature>
<dbReference type="CDD" id="cd03219">
    <property type="entry name" value="ABC_Mj1267_LivG_branched"/>
    <property type="match status" value="1"/>
</dbReference>
<evidence type="ECO:0000256" key="5">
    <source>
        <dbReference type="ARBA" id="ARBA00022741"/>
    </source>
</evidence>
<dbReference type="SMART" id="SM00382">
    <property type="entry name" value="AAA"/>
    <property type="match status" value="1"/>
</dbReference>
<evidence type="ECO:0000313" key="12">
    <source>
        <dbReference type="Proteomes" id="UP001258945"/>
    </source>
</evidence>
<evidence type="ECO:0000256" key="4">
    <source>
        <dbReference type="ARBA" id="ARBA00022692"/>
    </source>
</evidence>
<organism evidence="11 12">
    <name type="scientific">Roseomonas gilardii</name>
    <dbReference type="NCBI Taxonomy" id="257708"/>
    <lineage>
        <taxon>Bacteria</taxon>
        <taxon>Pseudomonadati</taxon>
        <taxon>Pseudomonadota</taxon>
        <taxon>Alphaproteobacteria</taxon>
        <taxon>Acetobacterales</taxon>
        <taxon>Roseomonadaceae</taxon>
        <taxon>Roseomonas</taxon>
    </lineage>
</organism>
<dbReference type="InterPro" id="IPR051120">
    <property type="entry name" value="ABC_AA/LPS_Transport"/>
</dbReference>
<name>A0ABU3MLC6_9PROT</name>
<feature type="transmembrane region" description="Helical" evidence="9">
    <location>
        <begin position="109"/>
        <end position="126"/>
    </location>
</feature>
<dbReference type="GO" id="GO:0005524">
    <property type="term" value="F:ATP binding"/>
    <property type="evidence" value="ECO:0007669"/>
    <property type="project" value="UniProtKB-KW"/>
</dbReference>
<gene>
    <name evidence="11" type="ORF">RQ831_22425</name>
</gene>
<reference evidence="11 12" key="1">
    <citation type="journal article" date="2019" name="Microb. Pathog.">
        <title>Comparison of VITEK 2, MALDI-TOF MS, 16S rRNA gene sequencing, and whole-genome sequencing for identification of Roseomonas mucosa.</title>
        <authorList>
            <person name="Rudolph W.W."/>
            <person name="Gunzer F."/>
            <person name="Trauth M."/>
            <person name="Bunk B."/>
            <person name="Bigge R."/>
            <person name="Schrottner P."/>
        </authorList>
    </citation>
    <scope>NUCLEOTIDE SEQUENCE [LARGE SCALE GENOMIC DNA]</scope>
    <source>
        <strain evidence="11 12">DSM 103800</strain>
    </source>
</reference>
<evidence type="ECO:0000256" key="8">
    <source>
        <dbReference type="ARBA" id="ARBA00023136"/>
    </source>
</evidence>
<feature type="transmembrane region" description="Helical" evidence="9">
    <location>
        <begin position="243"/>
        <end position="267"/>
    </location>
</feature>
<evidence type="ECO:0000256" key="2">
    <source>
        <dbReference type="ARBA" id="ARBA00022448"/>
    </source>
</evidence>
<keyword evidence="7 9" id="KW-1133">Transmembrane helix</keyword>
<evidence type="ECO:0000256" key="7">
    <source>
        <dbReference type="ARBA" id="ARBA00022989"/>
    </source>
</evidence>